<keyword evidence="3" id="KW-1185">Reference proteome</keyword>
<feature type="compositionally biased region" description="Basic and acidic residues" evidence="1">
    <location>
        <begin position="88"/>
        <end position="100"/>
    </location>
</feature>
<dbReference type="AlphaFoldDB" id="A0ABD0P907"/>
<evidence type="ECO:0008006" key="4">
    <source>
        <dbReference type="Google" id="ProtNLM"/>
    </source>
</evidence>
<accession>A0ABD0P907</accession>
<dbReference type="EMBL" id="JAMKFB020000017">
    <property type="protein sequence ID" value="KAL0170375.1"/>
    <property type="molecule type" value="Genomic_DNA"/>
</dbReference>
<evidence type="ECO:0000313" key="3">
    <source>
        <dbReference type="Proteomes" id="UP001529510"/>
    </source>
</evidence>
<feature type="non-terminal residue" evidence="2">
    <location>
        <position position="1"/>
    </location>
</feature>
<sequence>IEESRELTEDRSVPEPAKSTTVKESQKVNPVTEVCHMELRSRDVKSTVTQVSTEEPVKPPAPEQSHLSLDMKKKAQEELIPESSAQKAVEHKPESEKALENEITCKSPASPLEAAVTSLKGKETQTPEDESPVTEAGQTVMETNKPGSPVTAVTSEPLKRKLSSEEDTELTTEKKPRVASSEASSTVTVKEKEQRVPPLK</sequence>
<feature type="non-terminal residue" evidence="2">
    <location>
        <position position="200"/>
    </location>
</feature>
<feature type="region of interest" description="Disordered" evidence="1">
    <location>
        <begin position="1"/>
        <end position="29"/>
    </location>
</feature>
<protein>
    <recommendedName>
        <fullName evidence="4">Microtubule-associated protein 2</fullName>
    </recommendedName>
</protein>
<comment type="caution">
    <text evidence="2">The sequence shown here is derived from an EMBL/GenBank/DDBJ whole genome shotgun (WGS) entry which is preliminary data.</text>
</comment>
<feature type="region of interest" description="Disordered" evidence="1">
    <location>
        <begin position="41"/>
        <end position="200"/>
    </location>
</feature>
<evidence type="ECO:0000256" key="1">
    <source>
        <dbReference type="SAM" id="MobiDB-lite"/>
    </source>
</evidence>
<feature type="compositionally biased region" description="Basic and acidic residues" evidence="1">
    <location>
        <begin position="189"/>
        <end position="200"/>
    </location>
</feature>
<gene>
    <name evidence="2" type="ORF">M9458_034971</name>
</gene>
<reference evidence="2 3" key="1">
    <citation type="submission" date="2024-05" db="EMBL/GenBank/DDBJ databases">
        <title>Genome sequencing and assembly of Indian major carp, Cirrhinus mrigala (Hamilton, 1822).</title>
        <authorList>
            <person name="Mohindra V."/>
            <person name="Chowdhury L.M."/>
            <person name="Lal K."/>
            <person name="Jena J.K."/>
        </authorList>
    </citation>
    <scope>NUCLEOTIDE SEQUENCE [LARGE SCALE GENOMIC DNA]</scope>
    <source>
        <strain evidence="2">CM1030</strain>
        <tissue evidence="2">Blood</tissue>
    </source>
</reference>
<name>A0ABD0P907_CIRMR</name>
<proteinExistence type="predicted"/>
<evidence type="ECO:0000313" key="2">
    <source>
        <dbReference type="EMBL" id="KAL0170375.1"/>
    </source>
</evidence>
<feature type="compositionally biased region" description="Low complexity" evidence="1">
    <location>
        <begin position="178"/>
        <end position="188"/>
    </location>
</feature>
<organism evidence="2 3">
    <name type="scientific">Cirrhinus mrigala</name>
    <name type="common">Mrigala</name>
    <dbReference type="NCBI Taxonomy" id="683832"/>
    <lineage>
        <taxon>Eukaryota</taxon>
        <taxon>Metazoa</taxon>
        <taxon>Chordata</taxon>
        <taxon>Craniata</taxon>
        <taxon>Vertebrata</taxon>
        <taxon>Euteleostomi</taxon>
        <taxon>Actinopterygii</taxon>
        <taxon>Neopterygii</taxon>
        <taxon>Teleostei</taxon>
        <taxon>Ostariophysi</taxon>
        <taxon>Cypriniformes</taxon>
        <taxon>Cyprinidae</taxon>
        <taxon>Labeoninae</taxon>
        <taxon>Labeonini</taxon>
        <taxon>Cirrhinus</taxon>
    </lineage>
</organism>
<feature type="compositionally biased region" description="Basic and acidic residues" evidence="1">
    <location>
        <begin position="1"/>
        <end position="13"/>
    </location>
</feature>
<feature type="compositionally biased region" description="Polar residues" evidence="1">
    <location>
        <begin position="18"/>
        <end position="29"/>
    </location>
</feature>
<dbReference type="Proteomes" id="UP001529510">
    <property type="component" value="Unassembled WGS sequence"/>
</dbReference>
<feature type="compositionally biased region" description="Polar residues" evidence="1">
    <location>
        <begin position="136"/>
        <end position="154"/>
    </location>
</feature>